<dbReference type="AlphaFoldDB" id="A0A6J1SAP8"/>
<evidence type="ECO:0000256" key="8">
    <source>
        <dbReference type="SAM" id="Phobius"/>
    </source>
</evidence>
<organism evidence="10 11">
    <name type="scientific">Frankliniella occidentalis</name>
    <name type="common">Western flower thrips</name>
    <name type="synonym">Euthrips occidentalis</name>
    <dbReference type="NCBI Taxonomy" id="133901"/>
    <lineage>
        <taxon>Eukaryota</taxon>
        <taxon>Metazoa</taxon>
        <taxon>Ecdysozoa</taxon>
        <taxon>Arthropoda</taxon>
        <taxon>Hexapoda</taxon>
        <taxon>Insecta</taxon>
        <taxon>Pterygota</taxon>
        <taxon>Neoptera</taxon>
        <taxon>Paraneoptera</taxon>
        <taxon>Thysanoptera</taxon>
        <taxon>Terebrantia</taxon>
        <taxon>Thripoidea</taxon>
        <taxon>Thripidae</taxon>
        <taxon>Frankliniella</taxon>
    </lineage>
</organism>
<comment type="subcellular location">
    <subcellularLocation>
        <location evidence="1">Cell membrane</location>
        <topology evidence="1">Multi-pass membrane protein</topology>
    </subcellularLocation>
</comment>
<evidence type="ECO:0000256" key="3">
    <source>
        <dbReference type="ARBA" id="ARBA00022475"/>
    </source>
</evidence>
<evidence type="ECO:0000256" key="2">
    <source>
        <dbReference type="ARBA" id="ARBA00022448"/>
    </source>
</evidence>
<dbReference type="InterPro" id="IPR005829">
    <property type="entry name" value="Sugar_transporter_CS"/>
</dbReference>
<dbReference type="PROSITE" id="PS00216">
    <property type="entry name" value="SUGAR_TRANSPORT_1"/>
    <property type="match status" value="1"/>
</dbReference>
<evidence type="ECO:0000256" key="7">
    <source>
        <dbReference type="ARBA" id="ARBA00023136"/>
    </source>
</evidence>
<feature type="transmembrane region" description="Helical" evidence="8">
    <location>
        <begin position="385"/>
        <end position="407"/>
    </location>
</feature>
<evidence type="ECO:0000256" key="6">
    <source>
        <dbReference type="ARBA" id="ARBA00022989"/>
    </source>
</evidence>
<gene>
    <name evidence="11" type="primary">LOC113204720</name>
</gene>
<keyword evidence="10" id="KW-1185">Reference proteome</keyword>
<dbReference type="GO" id="GO:0022857">
    <property type="term" value="F:transmembrane transporter activity"/>
    <property type="evidence" value="ECO:0007669"/>
    <property type="project" value="InterPro"/>
</dbReference>
<keyword evidence="2" id="KW-0813">Transport</keyword>
<evidence type="ECO:0000256" key="4">
    <source>
        <dbReference type="ARBA" id="ARBA00022597"/>
    </source>
</evidence>
<dbReference type="PROSITE" id="PS00217">
    <property type="entry name" value="SUGAR_TRANSPORT_2"/>
    <property type="match status" value="1"/>
</dbReference>
<dbReference type="PROSITE" id="PS50850">
    <property type="entry name" value="MFS"/>
    <property type="match status" value="1"/>
</dbReference>
<name>A0A6J1SAP8_FRAOC</name>
<dbReference type="GeneID" id="113204720"/>
<feature type="transmembrane region" description="Helical" evidence="8">
    <location>
        <begin position="116"/>
        <end position="137"/>
    </location>
</feature>
<dbReference type="GO" id="GO:0005886">
    <property type="term" value="C:plasma membrane"/>
    <property type="evidence" value="ECO:0007669"/>
    <property type="project" value="UniProtKB-SubCell"/>
</dbReference>
<keyword evidence="3" id="KW-1003">Cell membrane</keyword>
<dbReference type="InterPro" id="IPR050549">
    <property type="entry name" value="MFS_Trehalose_Transporter"/>
</dbReference>
<dbReference type="RefSeq" id="XP_026275776.1">
    <property type="nucleotide sequence ID" value="XM_026419991.2"/>
</dbReference>
<feature type="transmembrane region" description="Helical" evidence="8">
    <location>
        <begin position="249"/>
        <end position="272"/>
    </location>
</feature>
<dbReference type="InterPro" id="IPR036259">
    <property type="entry name" value="MFS_trans_sf"/>
</dbReference>
<dbReference type="PANTHER" id="PTHR48021">
    <property type="match status" value="1"/>
</dbReference>
<feature type="domain" description="Major facilitator superfamily (MFS) profile" evidence="9">
    <location>
        <begin position="17"/>
        <end position="440"/>
    </location>
</feature>
<dbReference type="KEGG" id="foc:113204720"/>
<keyword evidence="4" id="KW-0762">Sugar transport</keyword>
<evidence type="ECO:0000313" key="10">
    <source>
        <dbReference type="Proteomes" id="UP000504606"/>
    </source>
</evidence>
<proteinExistence type="predicted"/>
<feature type="transmembrane region" description="Helical" evidence="8">
    <location>
        <begin position="56"/>
        <end position="78"/>
    </location>
</feature>
<evidence type="ECO:0000259" key="9">
    <source>
        <dbReference type="PROSITE" id="PS50850"/>
    </source>
</evidence>
<feature type="transmembrane region" description="Helical" evidence="8">
    <location>
        <begin position="419"/>
        <end position="436"/>
    </location>
</feature>
<dbReference type="InterPro" id="IPR005828">
    <property type="entry name" value="MFS_sugar_transport-like"/>
</dbReference>
<dbReference type="Proteomes" id="UP000504606">
    <property type="component" value="Unplaced"/>
</dbReference>
<feature type="transmembrane region" description="Helical" evidence="8">
    <location>
        <begin position="316"/>
        <end position="339"/>
    </location>
</feature>
<dbReference type="FunFam" id="1.20.1250.20:FF:000218">
    <property type="entry name" value="facilitated trehalose transporter Tret1"/>
    <property type="match status" value="1"/>
</dbReference>
<dbReference type="PANTHER" id="PTHR48021:SF1">
    <property type="entry name" value="GH07001P-RELATED"/>
    <property type="match status" value="1"/>
</dbReference>
<keyword evidence="7 8" id="KW-0472">Membrane</keyword>
<evidence type="ECO:0000313" key="11">
    <source>
        <dbReference type="RefSeq" id="XP_026275776.1"/>
    </source>
</evidence>
<evidence type="ECO:0000256" key="1">
    <source>
        <dbReference type="ARBA" id="ARBA00004651"/>
    </source>
</evidence>
<sequence length="503" mass="52285">MASLCAPPFPLVPQIFYSLFASLSFFSSGLCAGWASQTLVNTLTRTWDWGVWPQEVPWIPATLELGALIACVPVGYAVDKYGRKYVNMTVGFLFLLSWLIVLAADMHPENLYSARVVAGLAMGATSIVVPVYVAEVAEPRVRGVLLTVARAAGVAGLLAMHALGPSVGYRSLVALCSLPPVLFLSTFSWSPESPYVLAAKERWNKATESLASMRTSASTVKAELAQLKQDDRGKPCWTQLHKRPAACTALLVSVALGCLAALAGQSAVLFYSALRLPESADPSFLGPETLCLCLAGASLAGCLCCATFVDLLGRRVLLASSAAASTASMAGLGYVFLAAARCEDERDTCGLGWWFVAALLVWSFSHGLGLLSLPGTLAVELAPTNVRGVVASAGSAAAILGAVLATVAFEMLPAHEACWVFAGSSALCLVLAVAAVPETKGKSLSALQRQLDDKQGLGRAVPTVVVTAPPRVRGDAPLANGIPLQHARAAAAAPAAGAPASVH</sequence>
<dbReference type="Gene3D" id="1.20.1250.20">
    <property type="entry name" value="MFS general substrate transporter like domains"/>
    <property type="match status" value="1"/>
</dbReference>
<dbReference type="SUPFAM" id="SSF103473">
    <property type="entry name" value="MFS general substrate transporter"/>
    <property type="match status" value="1"/>
</dbReference>
<dbReference type="Pfam" id="PF00083">
    <property type="entry name" value="Sugar_tr"/>
    <property type="match status" value="1"/>
</dbReference>
<reference evidence="11" key="1">
    <citation type="submission" date="2025-08" db="UniProtKB">
        <authorList>
            <consortium name="RefSeq"/>
        </authorList>
    </citation>
    <scope>IDENTIFICATION</scope>
    <source>
        <tissue evidence="11">Whole organism</tissue>
    </source>
</reference>
<accession>A0A6J1SAP8</accession>
<dbReference type="InterPro" id="IPR020846">
    <property type="entry name" value="MFS_dom"/>
</dbReference>
<feature type="transmembrane region" description="Helical" evidence="8">
    <location>
        <begin position="351"/>
        <end position="373"/>
    </location>
</feature>
<keyword evidence="6 8" id="KW-1133">Transmembrane helix</keyword>
<feature type="transmembrane region" description="Helical" evidence="8">
    <location>
        <begin position="144"/>
        <end position="163"/>
    </location>
</feature>
<dbReference type="OrthoDB" id="4142200at2759"/>
<feature type="transmembrane region" description="Helical" evidence="8">
    <location>
        <begin position="85"/>
        <end position="104"/>
    </location>
</feature>
<feature type="transmembrane region" description="Helical" evidence="8">
    <location>
        <begin position="169"/>
        <end position="190"/>
    </location>
</feature>
<keyword evidence="5 8" id="KW-0812">Transmembrane</keyword>
<protein>
    <submittedName>
        <fullName evidence="11">Facilitated trehalose transporter Tret1-like isoform X1</fullName>
    </submittedName>
</protein>
<evidence type="ECO:0000256" key="5">
    <source>
        <dbReference type="ARBA" id="ARBA00022692"/>
    </source>
</evidence>